<keyword evidence="3" id="KW-1133">Transmembrane helix</keyword>
<protein>
    <submittedName>
        <fullName evidence="5">O-glucosyltransferase rumi-like protein</fullName>
    </submittedName>
</protein>
<dbReference type="Pfam" id="PF05686">
    <property type="entry name" value="Glyco_transf_90"/>
    <property type="match status" value="1"/>
</dbReference>
<dbReference type="GO" id="GO:0016740">
    <property type="term" value="F:transferase activity"/>
    <property type="evidence" value="ECO:0007669"/>
    <property type="project" value="UniProtKB-KW"/>
</dbReference>
<keyword evidence="3" id="KW-0812">Transmembrane</keyword>
<dbReference type="Proteomes" id="UP000554482">
    <property type="component" value="Unassembled WGS sequence"/>
</dbReference>
<keyword evidence="2 5" id="KW-0808">Transferase</keyword>
<evidence type="ECO:0000256" key="1">
    <source>
        <dbReference type="ARBA" id="ARBA00010118"/>
    </source>
</evidence>
<keyword evidence="3" id="KW-0472">Membrane</keyword>
<feature type="domain" description="Glycosyl transferase CAP10" evidence="4">
    <location>
        <begin position="185"/>
        <end position="433"/>
    </location>
</feature>
<gene>
    <name evidence="5" type="ORF">FRX31_017727</name>
</gene>
<evidence type="ECO:0000313" key="6">
    <source>
        <dbReference type="Proteomes" id="UP000554482"/>
    </source>
</evidence>
<feature type="transmembrane region" description="Helical" evidence="3">
    <location>
        <begin position="16"/>
        <end position="36"/>
    </location>
</feature>
<organism evidence="5 6">
    <name type="scientific">Thalictrum thalictroides</name>
    <name type="common">Rue-anemone</name>
    <name type="synonym">Anemone thalictroides</name>
    <dbReference type="NCBI Taxonomy" id="46969"/>
    <lineage>
        <taxon>Eukaryota</taxon>
        <taxon>Viridiplantae</taxon>
        <taxon>Streptophyta</taxon>
        <taxon>Embryophyta</taxon>
        <taxon>Tracheophyta</taxon>
        <taxon>Spermatophyta</taxon>
        <taxon>Magnoliopsida</taxon>
        <taxon>Ranunculales</taxon>
        <taxon>Ranunculaceae</taxon>
        <taxon>Thalictroideae</taxon>
        <taxon>Thalictrum</taxon>
    </lineage>
</organism>
<dbReference type="InterPro" id="IPR006598">
    <property type="entry name" value="CAP10"/>
</dbReference>
<reference evidence="5 6" key="1">
    <citation type="submission" date="2020-06" db="EMBL/GenBank/DDBJ databases">
        <title>Transcriptomic and genomic resources for Thalictrum thalictroides and T. hernandezii: Facilitating candidate gene discovery in an emerging model plant lineage.</title>
        <authorList>
            <person name="Arias T."/>
            <person name="Riano-Pachon D.M."/>
            <person name="Di Stilio V.S."/>
        </authorList>
    </citation>
    <scope>NUCLEOTIDE SEQUENCE [LARGE SCALE GENOMIC DNA]</scope>
    <source>
        <strain evidence="6">cv. WT478/WT964</strain>
        <tissue evidence="5">Leaves</tissue>
    </source>
</reference>
<dbReference type="EMBL" id="JABWDY010021039">
    <property type="protein sequence ID" value="KAF5192684.1"/>
    <property type="molecule type" value="Genomic_DNA"/>
</dbReference>
<dbReference type="PANTHER" id="PTHR12203:SF35">
    <property type="entry name" value="PROTEIN O-GLUCOSYLTRANSFERASE 1"/>
    <property type="match status" value="1"/>
</dbReference>
<dbReference type="AlphaFoldDB" id="A0A7J6W5M6"/>
<name>A0A7J6W5M6_THATH</name>
<accession>A0A7J6W5M6</accession>
<dbReference type="InterPro" id="IPR051091">
    <property type="entry name" value="O-Glucosyltr/Glycosyltrsf_90"/>
</dbReference>
<evidence type="ECO:0000256" key="3">
    <source>
        <dbReference type="SAM" id="Phobius"/>
    </source>
</evidence>
<comment type="caution">
    <text evidence="5">The sequence shown here is derived from an EMBL/GenBank/DDBJ whole genome shotgun (WGS) entry which is preliminary data.</text>
</comment>
<comment type="similarity">
    <text evidence="1">Belongs to the glycosyltransferase 90 family.</text>
</comment>
<dbReference type="SMART" id="SM00672">
    <property type="entry name" value="CAP10"/>
    <property type="match status" value="1"/>
</dbReference>
<sequence>MGVSLRNHASFVRSRSLLFPATVLFSLCFFTALIIFKVDEFVTNTKTVVGHNLDPTPWHPFPPKDLNAGSRYDTASKIIQCSYLTCRRTNNIDVSVLEKNTSTHQNINSGTKCPSFFRWIHHDLEPWSKSKISMDNLMEAQKSAAFRVVIVGGKLYVDFYYDCVQGRTLFTIWGFLQLLKRYPGMIPDVDIMFDCMDKPFVNRSEYGPETKWPPPPLFRYCTTSGHFDIPFPDWSFWGWVETNIQPWDEEFRDIKQGSQAVSWEKKLPRAYWKGNVEVLSPVRTELQRCNHSRKWGAQIMRQNWFEEAKAGYEQSKLANQCKYRYKIYAEGYAWSVSLKYIVSCGSTSLIISPQYEDFLSRGLVPTQNYWPVSLSPDLCRSIKFAVDWGNANPVLAEGIGKRGQDLMEQISMDRVYDYMYHLIKEYSKLQDFKPSPPSSAQEVCMDSLLCFADTKQKDFLQRSTASPSSSPPCILPPANMDVIKSFIEKKNRIISDIQMSEKT</sequence>
<dbReference type="PANTHER" id="PTHR12203">
    <property type="entry name" value="KDEL LYS-ASP-GLU-LEU CONTAINING - RELATED"/>
    <property type="match status" value="1"/>
</dbReference>
<evidence type="ECO:0000313" key="5">
    <source>
        <dbReference type="EMBL" id="KAF5192684.1"/>
    </source>
</evidence>
<keyword evidence="6" id="KW-1185">Reference proteome</keyword>
<evidence type="ECO:0000259" key="4">
    <source>
        <dbReference type="SMART" id="SM00672"/>
    </source>
</evidence>
<evidence type="ECO:0000256" key="2">
    <source>
        <dbReference type="ARBA" id="ARBA00022679"/>
    </source>
</evidence>
<proteinExistence type="inferred from homology"/>
<dbReference type="OrthoDB" id="202415at2759"/>